<dbReference type="Proteomes" id="UP000799755">
    <property type="component" value="Unassembled WGS sequence"/>
</dbReference>
<gene>
    <name evidence="1" type="ORF">BDR25DRAFT_295297</name>
</gene>
<protein>
    <submittedName>
        <fullName evidence="1">Uncharacterized protein</fullName>
    </submittedName>
</protein>
<evidence type="ECO:0000313" key="1">
    <source>
        <dbReference type="EMBL" id="KAF2465639.1"/>
    </source>
</evidence>
<evidence type="ECO:0000313" key="2">
    <source>
        <dbReference type="Proteomes" id="UP000799755"/>
    </source>
</evidence>
<reference evidence="1" key="1">
    <citation type="journal article" date="2020" name="Stud. Mycol.">
        <title>101 Dothideomycetes genomes: a test case for predicting lifestyles and emergence of pathogens.</title>
        <authorList>
            <person name="Haridas S."/>
            <person name="Albert R."/>
            <person name="Binder M."/>
            <person name="Bloem J."/>
            <person name="Labutti K."/>
            <person name="Salamov A."/>
            <person name="Andreopoulos B."/>
            <person name="Baker S."/>
            <person name="Barry K."/>
            <person name="Bills G."/>
            <person name="Bluhm B."/>
            <person name="Cannon C."/>
            <person name="Castanera R."/>
            <person name="Culley D."/>
            <person name="Daum C."/>
            <person name="Ezra D."/>
            <person name="Gonzalez J."/>
            <person name="Henrissat B."/>
            <person name="Kuo A."/>
            <person name="Liang C."/>
            <person name="Lipzen A."/>
            <person name="Lutzoni F."/>
            <person name="Magnuson J."/>
            <person name="Mondo S."/>
            <person name="Nolan M."/>
            <person name="Ohm R."/>
            <person name="Pangilinan J."/>
            <person name="Park H.-J."/>
            <person name="Ramirez L."/>
            <person name="Alfaro M."/>
            <person name="Sun H."/>
            <person name="Tritt A."/>
            <person name="Yoshinaga Y."/>
            <person name="Zwiers L.-H."/>
            <person name="Turgeon B."/>
            <person name="Goodwin S."/>
            <person name="Spatafora J."/>
            <person name="Crous P."/>
            <person name="Grigoriev I."/>
        </authorList>
    </citation>
    <scope>NUCLEOTIDE SEQUENCE</scope>
    <source>
        <strain evidence="1">ATCC 200398</strain>
    </source>
</reference>
<proteinExistence type="predicted"/>
<dbReference type="EMBL" id="MU003529">
    <property type="protein sequence ID" value="KAF2465639.1"/>
    <property type="molecule type" value="Genomic_DNA"/>
</dbReference>
<keyword evidence="2" id="KW-1185">Reference proteome</keyword>
<name>A0ACB6QFE2_9PLEO</name>
<accession>A0ACB6QFE2</accession>
<comment type="caution">
    <text evidence="1">The sequence shown here is derived from an EMBL/GenBank/DDBJ whole genome shotgun (WGS) entry which is preliminary data.</text>
</comment>
<sequence>MNGRSGEVLAVAVLFFILTWATVALRVYTRYFLTRTFGKDDWSMVATIALIFWYLCELLYVLSNCTLKIALGIFYLRVAVQRWHTWVIKLLMTGTVFFGGCYFFMAAFQCIPVSEFWNNHPASSRCIPKAPTTGITYALSAVNAFADWSLGILPFFIVLDLQMNLKTKFMVAGILAFAAIGSTGTIVRMKYIHSLTNGQDFLWANTDVAIWSTVEPGIGITAASMATLKPLLQTCLWRIGPTEAPSSARLRPSNRSSPMGQNQKHCSRIWYHRSLGLDDLRLVKGSTLATTTGPQKPEKMWQGSRMRTEAVDEGEEMGGTGTGTGMGRGINKRVTVEYSCEGLPRLELSDFLERDGLSIS</sequence>
<organism evidence="1 2">
    <name type="scientific">Lindgomyces ingoldianus</name>
    <dbReference type="NCBI Taxonomy" id="673940"/>
    <lineage>
        <taxon>Eukaryota</taxon>
        <taxon>Fungi</taxon>
        <taxon>Dikarya</taxon>
        <taxon>Ascomycota</taxon>
        <taxon>Pezizomycotina</taxon>
        <taxon>Dothideomycetes</taxon>
        <taxon>Pleosporomycetidae</taxon>
        <taxon>Pleosporales</taxon>
        <taxon>Lindgomycetaceae</taxon>
        <taxon>Lindgomyces</taxon>
    </lineage>
</organism>